<dbReference type="EMBL" id="OD049464">
    <property type="protein sequence ID" value="CAD7421378.1"/>
    <property type="molecule type" value="Genomic_DNA"/>
</dbReference>
<organism evidence="1">
    <name type="scientific">Timema poppense</name>
    <name type="common">Walking stick</name>
    <dbReference type="NCBI Taxonomy" id="170557"/>
    <lineage>
        <taxon>Eukaryota</taxon>
        <taxon>Metazoa</taxon>
        <taxon>Ecdysozoa</taxon>
        <taxon>Arthropoda</taxon>
        <taxon>Hexapoda</taxon>
        <taxon>Insecta</taxon>
        <taxon>Pterygota</taxon>
        <taxon>Neoptera</taxon>
        <taxon>Polyneoptera</taxon>
        <taxon>Phasmatodea</taxon>
        <taxon>Timematodea</taxon>
        <taxon>Timematoidea</taxon>
        <taxon>Timematidae</taxon>
        <taxon>Timema</taxon>
    </lineage>
</organism>
<proteinExistence type="predicted"/>
<gene>
    <name evidence="1" type="ORF">TPSB3V08_LOCUS14793</name>
</gene>
<reference evidence="1" key="1">
    <citation type="submission" date="2020-11" db="EMBL/GenBank/DDBJ databases">
        <authorList>
            <person name="Tran Van P."/>
        </authorList>
    </citation>
    <scope>NUCLEOTIDE SEQUENCE</scope>
</reference>
<evidence type="ECO:0000313" key="1">
    <source>
        <dbReference type="EMBL" id="CAD7421378.1"/>
    </source>
</evidence>
<protein>
    <submittedName>
        <fullName evidence="1">Uncharacterized protein</fullName>
    </submittedName>
</protein>
<dbReference type="AlphaFoldDB" id="A0A7R9DX28"/>
<accession>A0A7R9DX28</accession>
<name>A0A7R9DX28_TIMPO</name>
<sequence length="99" mass="10699">MTHETAGLLKEMVENHCVVVEMVDAGGDGIPVVNMYYKPQDKTDSLRCINTLLQGGAVTSNWSTNTVMLFPCYRAVTSNWSANSSDVVSLSLATGSLQQ</sequence>